<protein>
    <submittedName>
        <fullName evidence="2">Membrane protein</fullName>
    </submittedName>
</protein>
<evidence type="ECO:0000313" key="2">
    <source>
        <dbReference type="EMBL" id="AKF17186.1"/>
    </source>
</evidence>
<name>A0A0F6WGH6_9BACT</name>
<dbReference type="AlphaFoldDB" id="A0A0F6WGH6"/>
<organism evidence="2">
    <name type="scientific">uncultured bacterium Csd4</name>
    <dbReference type="NCBI Taxonomy" id="1637487"/>
    <lineage>
        <taxon>Bacteria</taxon>
        <taxon>environmental samples</taxon>
    </lineage>
</organism>
<keyword evidence="1" id="KW-1133">Transmembrane helix</keyword>
<feature type="transmembrane region" description="Helical" evidence="1">
    <location>
        <begin position="151"/>
        <end position="172"/>
    </location>
</feature>
<feature type="transmembrane region" description="Helical" evidence="1">
    <location>
        <begin position="179"/>
        <end position="201"/>
    </location>
</feature>
<feature type="transmembrane region" description="Helical" evidence="1">
    <location>
        <begin position="207"/>
        <end position="226"/>
    </location>
</feature>
<feature type="transmembrane region" description="Helical" evidence="1">
    <location>
        <begin position="273"/>
        <end position="293"/>
    </location>
</feature>
<feature type="transmembrane region" description="Helical" evidence="1">
    <location>
        <begin position="83"/>
        <end position="103"/>
    </location>
</feature>
<evidence type="ECO:0000256" key="1">
    <source>
        <dbReference type="SAM" id="Phobius"/>
    </source>
</evidence>
<dbReference type="InterPro" id="IPR002798">
    <property type="entry name" value="SpoIIM-like"/>
</dbReference>
<dbReference type="EMBL" id="KP843855">
    <property type="protein sequence ID" value="AKF17186.1"/>
    <property type="molecule type" value="Genomic_DNA"/>
</dbReference>
<keyword evidence="1" id="KW-0812">Transmembrane</keyword>
<keyword evidence="1" id="KW-0472">Membrane</keyword>
<accession>A0A0F6WGH6</accession>
<dbReference type="PANTHER" id="PTHR35337">
    <property type="entry name" value="SLR1478 PROTEIN"/>
    <property type="match status" value="1"/>
</dbReference>
<reference evidence="2" key="1">
    <citation type="journal article" date="2015" name="Appl. Microbiol. Biotechnol.">
        <title>Improved ethanol production from biomass by a rumen metagenomic DNA fragment expressed in Escherichia coli MS04 during fermentation.</title>
        <authorList>
            <person name="Loaces I."/>
            <person name="Amarelle V."/>
            <person name="Munoz-Gutierrez I."/>
            <person name="Fabiano E."/>
            <person name="Martinez A."/>
            <person name="Noya F."/>
        </authorList>
    </citation>
    <scope>NUCLEOTIDE SEQUENCE</scope>
</reference>
<dbReference type="PANTHER" id="PTHR35337:SF1">
    <property type="entry name" value="SLR1478 PROTEIN"/>
    <property type="match status" value="1"/>
</dbReference>
<sequence>MEFQAMSDNYSTPDQMVEAYNEVTSDLAFAQTHYPNSPITNYLNDLALGLHHNLYRNKRTSWSSFVRFWTHDIPLCVYQSRKALLLSLLIFVTTIIVGIVSTYGDPEFPRLILGDAYIDMTLENIDNGEPMAVYGGDSQLLSFLGITVNNVMVSFMIFVMGIFTSIGTGYYLMNNGVMVGAFVTFFIQRGLFVDSILAIMLHGTLELSAIVIAGGAGITMGNGWLFPGTYSRMRSFLIAARRGVKVLISTVPLFIVAGFIEGFFTRYTHAGDLLRLFVILISLVFIIFYYVLLPIKRHREEGHGA</sequence>
<dbReference type="Pfam" id="PF01944">
    <property type="entry name" value="SpoIIM"/>
    <property type="match status" value="1"/>
</dbReference>
<proteinExistence type="predicted"/>
<feature type="transmembrane region" description="Helical" evidence="1">
    <location>
        <begin position="246"/>
        <end position="267"/>
    </location>
</feature>